<evidence type="ECO:0000313" key="2">
    <source>
        <dbReference type="Proteomes" id="UP000325577"/>
    </source>
</evidence>
<organism evidence="1 2">
    <name type="scientific">Nyssa sinensis</name>
    <dbReference type="NCBI Taxonomy" id="561372"/>
    <lineage>
        <taxon>Eukaryota</taxon>
        <taxon>Viridiplantae</taxon>
        <taxon>Streptophyta</taxon>
        <taxon>Embryophyta</taxon>
        <taxon>Tracheophyta</taxon>
        <taxon>Spermatophyta</taxon>
        <taxon>Magnoliopsida</taxon>
        <taxon>eudicotyledons</taxon>
        <taxon>Gunneridae</taxon>
        <taxon>Pentapetalae</taxon>
        <taxon>asterids</taxon>
        <taxon>Cornales</taxon>
        <taxon>Nyssaceae</taxon>
        <taxon>Nyssa</taxon>
    </lineage>
</organism>
<reference evidence="1 2" key="1">
    <citation type="submission" date="2019-09" db="EMBL/GenBank/DDBJ databases">
        <title>A chromosome-level genome assembly of the Chinese tupelo Nyssa sinensis.</title>
        <authorList>
            <person name="Yang X."/>
            <person name="Kang M."/>
            <person name="Yang Y."/>
            <person name="Xiong H."/>
            <person name="Wang M."/>
            <person name="Zhang Z."/>
            <person name="Wang Z."/>
            <person name="Wu H."/>
            <person name="Ma T."/>
            <person name="Liu J."/>
            <person name="Xi Z."/>
        </authorList>
    </citation>
    <scope>NUCLEOTIDE SEQUENCE [LARGE SCALE GENOMIC DNA]</scope>
    <source>
        <strain evidence="1">J267</strain>
        <tissue evidence="1">Leaf</tissue>
    </source>
</reference>
<evidence type="ECO:0000313" key="1">
    <source>
        <dbReference type="EMBL" id="KAA8527539.1"/>
    </source>
</evidence>
<dbReference type="EMBL" id="CM018045">
    <property type="protein sequence ID" value="KAA8527539.1"/>
    <property type="molecule type" value="Genomic_DNA"/>
</dbReference>
<name>A0A5J5AB56_9ASTE</name>
<gene>
    <name evidence="1" type="ORF">F0562_034746</name>
</gene>
<dbReference type="Proteomes" id="UP000325577">
    <property type="component" value="Linkage Group LG21"/>
</dbReference>
<protein>
    <submittedName>
        <fullName evidence="1">Uncharacterized protein</fullName>
    </submittedName>
</protein>
<dbReference type="AlphaFoldDB" id="A0A5J5AB56"/>
<sequence>MGKREQAPRRMMIFQEEEEEKVKNRPSLLLRPKPIFLHSKHSPIYWEKANKPFHVPPIYANVSIYSLFPLSRPTVTHFPVALQPIIPAVLSEE</sequence>
<proteinExistence type="predicted"/>
<keyword evidence="2" id="KW-1185">Reference proteome</keyword>
<accession>A0A5J5AB56</accession>